<comment type="caution">
    <text evidence="1">The sequence shown here is derived from an EMBL/GenBank/DDBJ whole genome shotgun (WGS) entry which is preliminary data.</text>
</comment>
<dbReference type="EMBL" id="JBEPSH010000001">
    <property type="protein sequence ID" value="MET4575170.1"/>
    <property type="molecule type" value="Genomic_DNA"/>
</dbReference>
<evidence type="ECO:0000313" key="2">
    <source>
        <dbReference type="Proteomes" id="UP001549320"/>
    </source>
</evidence>
<dbReference type="RefSeq" id="WP_354440458.1">
    <property type="nucleotide sequence ID" value="NZ_JBEPSH010000001.1"/>
</dbReference>
<sequence length="157" mass="17123">MTAMNNTMHLKASVHCASVLCRVPASLALAFLADGRQLGRWALGCWQTEPAAEGVVRGHSLFDGELTWVRPVADSQALSVVYHVGSSAQELSPRIRATVQPESDGAACHISLHAERMPDMNDDRWLRLVRCHEVEVLLIDAQLCALHPTSQPPIAPL</sequence>
<dbReference type="Proteomes" id="UP001549320">
    <property type="component" value="Unassembled WGS sequence"/>
</dbReference>
<organism evidence="1 2">
    <name type="scientific">Ottowia thiooxydans</name>
    <dbReference type="NCBI Taxonomy" id="219182"/>
    <lineage>
        <taxon>Bacteria</taxon>
        <taxon>Pseudomonadati</taxon>
        <taxon>Pseudomonadota</taxon>
        <taxon>Betaproteobacteria</taxon>
        <taxon>Burkholderiales</taxon>
        <taxon>Comamonadaceae</taxon>
        <taxon>Ottowia</taxon>
    </lineage>
</organism>
<evidence type="ECO:0000313" key="1">
    <source>
        <dbReference type="EMBL" id="MET4575170.1"/>
    </source>
</evidence>
<name>A0ABV2Q2B8_9BURK</name>
<accession>A0ABV2Q2B8</accession>
<keyword evidence="2" id="KW-1185">Reference proteome</keyword>
<dbReference type="Gene3D" id="3.30.530.20">
    <property type="match status" value="1"/>
</dbReference>
<reference evidence="1 2" key="1">
    <citation type="submission" date="2024-06" db="EMBL/GenBank/DDBJ databases">
        <title>Sorghum-associated microbial communities from plants grown in Nebraska, USA.</title>
        <authorList>
            <person name="Schachtman D."/>
        </authorList>
    </citation>
    <scope>NUCLEOTIDE SEQUENCE [LARGE SCALE GENOMIC DNA]</scope>
    <source>
        <strain evidence="1 2">2709</strain>
    </source>
</reference>
<gene>
    <name evidence="1" type="ORF">ABIE13_000267</name>
</gene>
<protein>
    <submittedName>
        <fullName evidence="1">Uncharacterized protein</fullName>
    </submittedName>
</protein>
<dbReference type="InterPro" id="IPR023393">
    <property type="entry name" value="START-like_dom_sf"/>
</dbReference>
<dbReference type="SUPFAM" id="SSF55961">
    <property type="entry name" value="Bet v1-like"/>
    <property type="match status" value="1"/>
</dbReference>
<proteinExistence type="predicted"/>